<dbReference type="Pfam" id="PF20049">
    <property type="entry name" value="DUF6451"/>
    <property type="match status" value="1"/>
</dbReference>
<protein>
    <submittedName>
        <fullName evidence="1">Uncharacterized protein</fullName>
    </submittedName>
</protein>
<proteinExistence type="predicted"/>
<sequence>MQAKKTSVAATCALVGLNLHKGRRKTLKYDTENTNPVILDGKTLDVETFTYLVSSITDEQGGSDTDVKARIGKARTASLQLKNMWNSKQLSTDIKVKIFNTKIKTVLL</sequence>
<dbReference type="InterPro" id="IPR045609">
    <property type="entry name" value="DUF6451"/>
</dbReference>
<dbReference type="EMBL" id="UZAI01004457">
    <property type="protein sequence ID" value="VDO86338.1"/>
    <property type="molecule type" value="Genomic_DNA"/>
</dbReference>
<dbReference type="Proteomes" id="UP000277204">
    <property type="component" value="Unassembled WGS sequence"/>
</dbReference>
<gene>
    <name evidence="1" type="ORF">SMRZ_LOCUS9443</name>
</gene>
<reference evidence="1 2" key="1">
    <citation type="submission" date="2018-11" db="EMBL/GenBank/DDBJ databases">
        <authorList>
            <consortium name="Pathogen Informatics"/>
        </authorList>
    </citation>
    <scope>NUCLEOTIDE SEQUENCE [LARGE SCALE GENOMIC DNA]</scope>
    <source>
        <strain evidence="1 2">Zambia</strain>
    </source>
</reference>
<keyword evidence="2" id="KW-1185">Reference proteome</keyword>
<name>A0A183M068_9TREM</name>
<evidence type="ECO:0000313" key="1">
    <source>
        <dbReference type="EMBL" id="VDO86338.1"/>
    </source>
</evidence>
<accession>A0A183M068</accession>
<organism evidence="1 2">
    <name type="scientific">Schistosoma margrebowiei</name>
    <dbReference type="NCBI Taxonomy" id="48269"/>
    <lineage>
        <taxon>Eukaryota</taxon>
        <taxon>Metazoa</taxon>
        <taxon>Spiralia</taxon>
        <taxon>Lophotrochozoa</taxon>
        <taxon>Platyhelminthes</taxon>
        <taxon>Trematoda</taxon>
        <taxon>Digenea</taxon>
        <taxon>Strigeidida</taxon>
        <taxon>Schistosomatoidea</taxon>
        <taxon>Schistosomatidae</taxon>
        <taxon>Schistosoma</taxon>
    </lineage>
</organism>
<evidence type="ECO:0000313" key="2">
    <source>
        <dbReference type="Proteomes" id="UP000277204"/>
    </source>
</evidence>
<dbReference type="AlphaFoldDB" id="A0A183M068"/>